<dbReference type="Proteomes" id="UP000631694">
    <property type="component" value="Unassembled WGS sequence"/>
</dbReference>
<protein>
    <submittedName>
        <fullName evidence="11">Phosphoethanolamine--lipid A transferase</fullName>
    </submittedName>
</protein>
<dbReference type="GO" id="GO:0009244">
    <property type="term" value="P:lipopolysaccharide core region biosynthetic process"/>
    <property type="evidence" value="ECO:0007669"/>
    <property type="project" value="TreeGrafter"/>
</dbReference>
<feature type="transmembrane region" description="Helical" evidence="8">
    <location>
        <begin position="167"/>
        <end position="184"/>
    </location>
</feature>
<name>A0A931I6K7_9HYPH</name>
<evidence type="ECO:0000313" key="12">
    <source>
        <dbReference type="Proteomes" id="UP000631694"/>
    </source>
</evidence>
<evidence type="ECO:0000259" key="10">
    <source>
        <dbReference type="Pfam" id="PF08019"/>
    </source>
</evidence>
<dbReference type="GO" id="GO:0016776">
    <property type="term" value="F:phosphotransferase activity, phosphate group as acceptor"/>
    <property type="evidence" value="ECO:0007669"/>
    <property type="project" value="TreeGrafter"/>
</dbReference>
<dbReference type="PANTHER" id="PTHR30443:SF0">
    <property type="entry name" value="PHOSPHOETHANOLAMINE TRANSFERASE EPTA"/>
    <property type="match status" value="1"/>
</dbReference>
<keyword evidence="2" id="KW-1003">Cell membrane</keyword>
<organism evidence="11 12">
    <name type="scientific">Methylobrevis albus</name>
    <dbReference type="NCBI Taxonomy" id="2793297"/>
    <lineage>
        <taxon>Bacteria</taxon>
        <taxon>Pseudomonadati</taxon>
        <taxon>Pseudomonadota</taxon>
        <taxon>Alphaproteobacteria</taxon>
        <taxon>Hyphomicrobiales</taxon>
        <taxon>Pleomorphomonadaceae</taxon>
        <taxon>Methylobrevis</taxon>
    </lineage>
</organism>
<evidence type="ECO:0000256" key="8">
    <source>
        <dbReference type="SAM" id="Phobius"/>
    </source>
</evidence>
<dbReference type="InterPro" id="IPR000917">
    <property type="entry name" value="Sulfatase_N"/>
</dbReference>
<accession>A0A931I6K7</accession>
<dbReference type="EMBL" id="JADZLT010000056">
    <property type="protein sequence ID" value="MBH0239743.1"/>
    <property type="molecule type" value="Genomic_DNA"/>
</dbReference>
<feature type="transmembrane region" description="Helical" evidence="8">
    <location>
        <begin position="87"/>
        <end position="104"/>
    </location>
</feature>
<evidence type="ECO:0000256" key="2">
    <source>
        <dbReference type="ARBA" id="ARBA00022475"/>
    </source>
</evidence>
<dbReference type="Pfam" id="PF00884">
    <property type="entry name" value="Sulfatase"/>
    <property type="match status" value="1"/>
</dbReference>
<dbReference type="Pfam" id="PF08019">
    <property type="entry name" value="EptA_B_N"/>
    <property type="match status" value="1"/>
</dbReference>
<dbReference type="NCBIfam" id="NF028537">
    <property type="entry name" value="P_eth_NH2_trans"/>
    <property type="match status" value="1"/>
</dbReference>
<keyword evidence="7 8" id="KW-0472">Membrane</keyword>
<keyword evidence="4 11" id="KW-0808">Transferase</keyword>
<evidence type="ECO:0000256" key="4">
    <source>
        <dbReference type="ARBA" id="ARBA00022679"/>
    </source>
</evidence>
<dbReference type="AlphaFoldDB" id="A0A931I6K7"/>
<feature type="transmembrane region" description="Helical" evidence="8">
    <location>
        <begin position="16"/>
        <end position="38"/>
    </location>
</feature>
<dbReference type="PANTHER" id="PTHR30443">
    <property type="entry name" value="INNER MEMBRANE PROTEIN"/>
    <property type="match status" value="1"/>
</dbReference>
<dbReference type="CDD" id="cd16017">
    <property type="entry name" value="LptA"/>
    <property type="match status" value="1"/>
</dbReference>
<dbReference type="InterPro" id="IPR040423">
    <property type="entry name" value="PEA_transferase"/>
</dbReference>
<sequence length="557" mass="59799">MSTFDSAPAARPAARFTLPAVSVELIALAATLLLVFGSNRGFLARFLEGRDVTSLYDVGFIAATVTVLAGLHLLILLVLANRWTVKPLLTLLIAISPVPAYYMAHYGTVFDTAMMRAVVHTDHKEAGELLTPGLFMALAAYAGLPIVVMWLTPVCKAPIGTALRRRLLWIAATLAVILVAGLPFSKDIFATSRNHKETHHMLVPVSVLVATGKALADDGRDATVAKTAIGRDATAATPAAEGRRPRLLVFVVGETARAANWGLNGYARQTTPELAAMPDVVNFPAVGSCGTATEVSLPCMFSPYGRRAYDEDAIRSHESVLNVLDHAGIDVLWRDNQSGCKGVCDGLAAEQMPGEGDPAICRDGRCLDEIMLQGLGARIDAVPGDMIVLLHQLGNHGPAYFERYRNADRVFTPTCDTGDLGSCPVEAVVNSYDNALRYTDHFLAETIAFLKARTDRDTAMLYVSDHGESLGEYGLFLHGMPYAIAPDVQKTVPMVMWVSDAFATTSGLDRACLAEHAQQPTSHDALFHTLLGLMAVKTSLYDRAYDLAASCRPAATG</sequence>
<gene>
    <name evidence="11" type="ORF">I5731_18130</name>
</gene>
<evidence type="ECO:0000256" key="3">
    <source>
        <dbReference type="ARBA" id="ARBA00022519"/>
    </source>
</evidence>
<feature type="transmembrane region" description="Helical" evidence="8">
    <location>
        <begin position="134"/>
        <end position="155"/>
    </location>
</feature>
<dbReference type="InterPro" id="IPR012549">
    <property type="entry name" value="EptA-like_N"/>
</dbReference>
<evidence type="ECO:0000256" key="1">
    <source>
        <dbReference type="ARBA" id="ARBA00004429"/>
    </source>
</evidence>
<keyword evidence="3" id="KW-0997">Cell inner membrane</keyword>
<evidence type="ECO:0000313" key="11">
    <source>
        <dbReference type="EMBL" id="MBH0239743.1"/>
    </source>
</evidence>
<dbReference type="RefSeq" id="WP_197312823.1">
    <property type="nucleotide sequence ID" value="NZ_JADZLT010000056.1"/>
</dbReference>
<comment type="subcellular location">
    <subcellularLocation>
        <location evidence="1">Cell inner membrane</location>
        <topology evidence="1">Multi-pass membrane protein</topology>
    </subcellularLocation>
</comment>
<comment type="caution">
    <text evidence="11">The sequence shown here is derived from an EMBL/GenBank/DDBJ whole genome shotgun (WGS) entry which is preliminary data.</text>
</comment>
<feature type="domain" description="Sulfatase N-terminal" evidence="9">
    <location>
        <begin position="247"/>
        <end position="534"/>
    </location>
</feature>
<dbReference type="InterPro" id="IPR058130">
    <property type="entry name" value="PEA_transf_C"/>
</dbReference>
<feature type="transmembrane region" description="Helical" evidence="8">
    <location>
        <begin position="58"/>
        <end position="80"/>
    </location>
</feature>
<evidence type="ECO:0000256" key="7">
    <source>
        <dbReference type="ARBA" id="ARBA00023136"/>
    </source>
</evidence>
<keyword evidence="12" id="KW-1185">Reference proteome</keyword>
<keyword evidence="5 8" id="KW-0812">Transmembrane</keyword>
<dbReference type="InterPro" id="IPR017850">
    <property type="entry name" value="Alkaline_phosphatase_core_sf"/>
</dbReference>
<proteinExistence type="predicted"/>
<evidence type="ECO:0000256" key="5">
    <source>
        <dbReference type="ARBA" id="ARBA00022692"/>
    </source>
</evidence>
<evidence type="ECO:0000256" key="6">
    <source>
        <dbReference type="ARBA" id="ARBA00022989"/>
    </source>
</evidence>
<dbReference type="SUPFAM" id="SSF53649">
    <property type="entry name" value="Alkaline phosphatase-like"/>
    <property type="match status" value="1"/>
</dbReference>
<keyword evidence="6 8" id="KW-1133">Transmembrane helix</keyword>
<dbReference type="Gene3D" id="3.40.720.10">
    <property type="entry name" value="Alkaline Phosphatase, subunit A"/>
    <property type="match status" value="1"/>
</dbReference>
<reference evidence="11" key="1">
    <citation type="submission" date="2020-12" db="EMBL/GenBank/DDBJ databases">
        <title>Methylobrevis albus sp. nov., isolated from fresh water lack sediment.</title>
        <authorList>
            <person name="Zou Q."/>
        </authorList>
    </citation>
    <scope>NUCLEOTIDE SEQUENCE</scope>
    <source>
        <strain evidence="11">L22</strain>
    </source>
</reference>
<evidence type="ECO:0000259" key="9">
    <source>
        <dbReference type="Pfam" id="PF00884"/>
    </source>
</evidence>
<dbReference type="GO" id="GO:0005886">
    <property type="term" value="C:plasma membrane"/>
    <property type="evidence" value="ECO:0007669"/>
    <property type="project" value="UniProtKB-SubCell"/>
</dbReference>
<feature type="domain" description="Phosphoethanolamine transferase N-terminal" evidence="10">
    <location>
        <begin position="70"/>
        <end position="216"/>
    </location>
</feature>